<evidence type="ECO:0000313" key="2">
    <source>
        <dbReference type="Proteomes" id="UP000234789"/>
    </source>
</evidence>
<gene>
    <name evidence="1" type="ORF">B8V81_3188</name>
</gene>
<reference evidence="1 2" key="1">
    <citation type="submission" date="2017-05" db="EMBL/GenBank/DDBJ databases">
        <title>Functional genome analysis of Paenibacillus pasadenensis strain R16: insights on endophytic life style and antifungal activity.</title>
        <authorList>
            <person name="Passera A."/>
            <person name="Marcolungo L."/>
            <person name="Casati P."/>
            <person name="Brasca M."/>
            <person name="Quaglino F."/>
            <person name="Delledonne M."/>
        </authorList>
    </citation>
    <scope>NUCLEOTIDE SEQUENCE [LARGE SCALE GENOMIC DNA]</scope>
    <source>
        <strain evidence="1 2">R16</strain>
    </source>
</reference>
<dbReference type="Proteomes" id="UP000234789">
    <property type="component" value="Unassembled WGS sequence"/>
</dbReference>
<keyword evidence="2" id="KW-1185">Reference proteome</keyword>
<protein>
    <submittedName>
        <fullName evidence="1">Uncharacterized protein</fullName>
    </submittedName>
</protein>
<accession>A0A2N5N323</accession>
<sequence>MGRASGSMVCWMHTKIFHSGRCRGGTCILSEVFNPFKRGCP</sequence>
<evidence type="ECO:0000313" key="1">
    <source>
        <dbReference type="EMBL" id="PLT44757.1"/>
    </source>
</evidence>
<comment type="caution">
    <text evidence="1">The sequence shown here is derived from an EMBL/GenBank/DDBJ whole genome shotgun (WGS) entry which is preliminary data.</text>
</comment>
<dbReference type="EMBL" id="NFEZ01000004">
    <property type="protein sequence ID" value="PLT44757.1"/>
    <property type="molecule type" value="Genomic_DNA"/>
</dbReference>
<organism evidence="1 2">
    <name type="scientific">Paenibacillus pasadenensis</name>
    <dbReference type="NCBI Taxonomy" id="217090"/>
    <lineage>
        <taxon>Bacteria</taxon>
        <taxon>Bacillati</taxon>
        <taxon>Bacillota</taxon>
        <taxon>Bacilli</taxon>
        <taxon>Bacillales</taxon>
        <taxon>Paenibacillaceae</taxon>
        <taxon>Paenibacillus</taxon>
    </lineage>
</organism>
<proteinExistence type="predicted"/>
<name>A0A2N5N323_9BACL</name>
<dbReference type="AlphaFoldDB" id="A0A2N5N323"/>